<feature type="region of interest" description="Disordered" evidence="1">
    <location>
        <begin position="21"/>
        <end position="54"/>
    </location>
</feature>
<feature type="compositionally biased region" description="Pro residues" evidence="1">
    <location>
        <begin position="37"/>
        <end position="47"/>
    </location>
</feature>
<organism evidence="2 3">
    <name type="scientific">Plasticicumulans lactativorans</name>
    <dbReference type="NCBI Taxonomy" id="1133106"/>
    <lineage>
        <taxon>Bacteria</taxon>
        <taxon>Pseudomonadati</taxon>
        <taxon>Pseudomonadota</taxon>
        <taxon>Gammaproteobacteria</taxon>
        <taxon>Candidatus Competibacteraceae</taxon>
        <taxon>Plasticicumulans</taxon>
    </lineage>
</organism>
<name>A0A4R2L7K9_9GAMM</name>
<gene>
    <name evidence="2" type="ORF">EV699_10652</name>
</gene>
<evidence type="ECO:0000313" key="3">
    <source>
        <dbReference type="Proteomes" id="UP000295765"/>
    </source>
</evidence>
<reference evidence="2 3" key="1">
    <citation type="submission" date="2019-03" db="EMBL/GenBank/DDBJ databases">
        <title>Genomic Encyclopedia of Type Strains, Phase IV (KMG-IV): sequencing the most valuable type-strain genomes for metagenomic binning, comparative biology and taxonomic classification.</title>
        <authorList>
            <person name="Goeker M."/>
        </authorList>
    </citation>
    <scope>NUCLEOTIDE SEQUENCE [LARGE SCALE GENOMIC DNA]</scope>
    <source>
        <strain evidence="2 3">DSM 25287</strain>
    </source>
</reference>
<dbReference type="AlphaFoldDB" id="A0A4R2L7K9"/>
<dbReference type="RefSeq" id="WP_165904051.1">
    <property type="nucleotide sequence ID" value="NZ_SLWY01000006.1"/>
</dbReference>
<dbReference type="EMBL" id="SLWY01000006">
    <property type="protein sequence ID" value="TCO81958.1"/>
    <property type="molecule type" value="Genomic_DNA"/>
</dbReference>
<keyword evidence="3" id="KW-1185">Reference proteome</keyword>
<accession>A0A4R2L7K9</accession>
<dbReference type="Pfam" id="PF05258">
    <property type="entry name" value="DciA"/>
    <property type="match status" value="1"/>
</dbReference>
<dbReference type="InterPro" id="IPR007922">
    <property type="entry name" value="DciA-like"/>
</dbReference>
<sequence>MPTGSAAAHARAAALKALIVAAQPPGAPPPAHRRPAAPAPAPTPAAPAPRRRLPPRTLLRIGERLRKAGGELHALLATGLELAEVNLAFAAAVRAPLGEHARVARLDPAGWVILVDSPAWASRLRFGLKAVRRGLEARLRRPVPELEVRVEPAALPPPPRPAPRPIAVSDNTARVLASAAAGIDDPALAAALQRLARHARARAGR</sequence>
<protein>
    <submittedName>
        <fullName evidence="2">Uncharacterized protein DUF721</fullName>
    </submittedName>
</protein>
<evidence type="ECO:0000256" key="1">
    <source>
        <dbReference type="SAM" id="MobiDB-lite"/>
    </source>
</evidence>
<evidence type="ECO:0000313" key="2">
    <source>
        <dbReference type="EMBL" id="TCO81958.1"/>
    </source>
</evidence>
<proteinExistence type="predicted"/>
<dbReference type="Proteomes" id="UP000295765">
    <property type="component" value="Unassembled WGS sequence"/>
</dbReference>
<comment type="caution">
    <text evidence="2">The sequence shown here is derived from an EMBL/GenBank/DDBJ whole genome shotgun (WGS) entry which is preliminary data.</text>
</comment>